<evidence type="ECO:0000313" key="3">
    <source>
        <dbReference type="Proteomes" id="UP000295645"/>
    </source>
</evidence>
<dbReference type="Pfam" id="PF11859">
    <property type="entry name" value="DUF3379"/>
    <property type="match status" value="1"/>
</dbReference>
<dbReference type="InterPro" id="IPR021806">
    <property type="entry name" value="DUF3379"/>
</dbReference>
<proteinExistence type="predicted"/>
<dbReference type="AlphaFoldDB" id="A0A4R3YKY7"/>
<keyword evidence="1" id="KW-1133">Transmembrane helix</keyword>
<dbReference type="RefSeq" id="WP_132145528.1">
    <property type="nucleotide sequence ID" value="NZ_SMCS01000006.1"/>
</dbReference>
<dbReference type="OrthoDB" id="6195578at2"/>
<dbReference type="EMBL" id="SMCS01000006">
    <property type="protein sequence ID" value="TCV92812.1"/>
    <property type="molecule type" value="Genomic_DNA"/>
</dbReference>
<evidence type="ECO:0000256" key="1">
    <source>
        <dbReference type="SAM" id="Phobius"/>
    </source>
</evidence>
<keyword evidence="3" id="KW-1185">Reference proteome</keyword>
<reference evidence="2 3" key="1">
    <citation type="submission" date="2019-03" db="EMBL/GenBank/DDBJ databases">
        <title>Above-ground endophytic microbial communities from plants in different locations in the United States.</title>
        <authorList>
            <person name="Frank C."/>
        </authorList>
    </citation>
    <scope>NUCLEOTIDE SEQUENCE [LARGE SCALE GENOMIC DNA]</scope>
    <source>
        <strain evidence="2 3">LP_13_YM</strain>
    </source>
</reference>
<keyword evidence="1" id="KW-0812">Transmembrane</keyword>
<organism evidence="2 3">
    <name type="scientific">Luteibacter rhizovicinus</name>
    <dbReference type="NCBI Taxonomy" id="242606"/>
    <lineage>
        <taxon>Bacteria</taxon>
        <taxon>Pseudomonadati</taxon>
        <taxon>Pseudomonadota</taxon>
        <taxon>Gammaproteobacteria</taxon>
        <taxon>Lysobacterales</taxon>
        <taxon>Rhodanobacteraceae</taxon>
        <taxon>Luteibacter</taxon>
    </lineage>
</organism>
<keyword evidence="1" id="KW-0472">Membrane</keyword>
<evidence type="ECO:0000313" key="2">
    <source>
        <dbReference type="EMBL" id="TCV92812.1"/>
    </source>
</evidence>
<protein>
    <submittedName>
        <fullName evidence="2">Uncharacterized protein DUF3379</fullName>
    </submittedName>
</protein>
<name>A0A4R3YKY7_9GAMM</name>
<accession>A0A4R3YKY7</accession>
<comment type="caution">
    <text evidence="2">The sequence shown here is derived from an EMBL/GenBank/DDBJ whole genome shotgun (WGS) entry which is preliminary data.</text>
</comment>
<dbReference type="Proteomes" id="UP000295645">
    <property type="component" value="Unassembled WGS sequence"/>
</dbReference>
<feature type="transmembrane region" description="Helical" evidence="1">
    <location>
        <begin position="80"/>
        <end position="98"/>
    </location>
</feature>
<gene>
    <name evidence="2" type="ORF">EC912_106151</name>
</gene>
<sequence length="243" mass="26369">MNCLEFRRRITAEPHSHDPELLAHRDECAQCMAFWQRAQRFEDELAEAMAVPVPAGLADRILLAQATGVRRQQVVRRRGWMALAASVLIAVGGGTVMWKQAQAGSLPALAVAHMPIERAALALTQPIGETMVVEGFAERGTQMRGPMPAGVTYVHDCQVGPYKAVHVVTRVDDQPVVALYMPGKMIDKSDDFSRDGWTGREIPLNNGTLVVLAQNANPRALDAAEAGWRMAIDGAGGPVLTQI</sequence>